<sequence length="350" mass="37846">MFSAQFLDYAGVMYIASRFWVEPEEALRQAARIGVGNLITHGERGLDATLLPFNLATAADGTPVLHAHCGKVNPQWQDEGECLMVVTGPNAYISTADMPPAALHSRLARVPTWNYVTVHLRGQLIAHHDAEWKLRTLGELLAAHEPNWEPGRELIPGVNLGTVLEASQEPGREQSQGPSREKLPPMLRALVGLEIRITSVEGKAKLSQNLGAAEIRHTAQSLRARSAEGGKDAPSAPSTPSAPSADNEPSTSSAGSAPGVPEDAETVPGHGDYYPAYSDPWARAQAGYVADLMERIAVPWAENREGRVEDATQKHAERMAAWRESTPYGGEDGLTARDIAEAIQADYERE</sequence>
<dbReference type="EMBL" id="FNAU01000001">
    <property type="protein sequence ID" value="SDE04518.1"/>
    <property type="molecule type" value="Genomic_DNA"/>
</dbReference>
<dbReference type="PANTHER" id="PTHR35802:SF1">
    <property type="entry name" value="PROTEASE SYNTHASE AND SPORULATION PROTEIN PAI 2"/>
    <property type="match status" value="1"/>
</dbReference>
<dbReference type="Pfam" id="PF04299">
    <property type="entry name" value="FMN_bind_2"/>
    <property type="match status" value="1"/>
</dbReference>
<proteinExistence type="predicted"/>
<organism evidence="2 3">
    <name type="scientific">Actinobaculum suis</name>
    <dbReference type="NCBI Taxonomy" id="1657"/>
    <lineage>
        <taxon>Bacteria</taxon>
        <taxon>Bacillati</taxon>
        <taxon>Actinomycetota</taxon>
        <taxon>Actinomycetes</taxon>
        <taxon>Actinomycetales</taxon>
        <taxon>Actinomycetaceae</taxon>
        <taxon>Actinobaculum</taxon>
    </lineage>
</organism>
<protein>
    <submittedName>
        <fullName evidence="2">Transcriptional regulator</fullName>
    </submittedName>
</protein>
<gene>
    <name evidence="2" type="ORF">SAMN05421878_101207</name>
</gene>
<dbReference type="InterPro" id="IPR012349">
    <property type="entry name" value="Split_barrel_FMN-bd"/>
</dbReference>
<accession>A0A1G6ZPB2</accession>
<reference evidence="3" key="1">
    <citation type="submission" date="2016-10" db="EMBL/GenBank/DDBJ databases">
        <authorList>
            <person name="Varghese N."/>
        </authorList>
    </citation>
    <scope>NUCLEOTIDE SEQUENCE [LARGE SCALE GENOMIC DNA]</scope>
    <source>
        <strain evidence="3">DSM 20639</strain>
    </source>
</reference>
<keyword evidence="3" id="KW-1185">Reference proteome</keyword>
<evidence type="ECO:0000256" key="1">
    <source>
        <dbReference type="SAM" id="MobiDB-lite"/>
    </source>
</evidence>
<feature type="region of interest" description="Disordered" evidence="1">
    <location>
        <begin position="220"/>
        <end position="271"/>
    </location>
</feature>
<dbReference type="Proteomes" id="UP000182744">
    <property type="component" value="Unassembled WGS sequence"/>
</dbReference>
<dbReference type="AlphaFoldDB" id="A0A1G6ZPB2"/>
<dbReference type="SUPFAM" id="SSF50475">
    <property type="entry name" value="FMN-binding split barrel"/>
    <property type="match status" value="1"/>
</dbReference>
<dbReference type="PANTHER" id="PTHR35802">
    <property type="entry name" value="PROTEASE SYNTHASE AND SPORULATION PROTEIN PAI 2"/>
    <property type="match status" value="1"/>
</dbReference>
<dbReference type="Gene3D" id="2.30.110.10">
    <property type="entry name" value="Electron Transport, Fmn-binding Protein, Chain A"/>
    <property type="match status" value="1"/>
</dbReference>
<evidence type="ECO:0000313" key="3">
    <source>
        <dbReference type="Proteomes" id="UP000182744"/>
    </source>
</evidence>
<evidence type="ECO:0000313" key="2">
    <source>
        <dbReference type="EMBL" id="SDE04518.1"/>
    </source>
</evidence>
<name>A0A1G6ZPB2_9ACTO</name>
<dbReference type="InterPro" id="IPR007396">
    <property type="entry name" value="TR_PAI2-type"/>
</dbReference>
<feature type="compositionally biased region" description="Low complexity" evidence="1">
    <location>
        <begin position="233"/>
        <end position="245"/>
    </location>
</feature>